<dbReference type="Pfam" id="PF17973">
    <property type="entry name" value="bMG10"/>
    <property type="match status" value="1"/>
</dbReference>
<dbReference type="Pfam" id="PF01835">
    <property type="entry name" value="MG2"/>
    <property type="match status" value="1"/>
</dbReference>
<accession>A0A2W7NGF5</accession>
<dbReference type="PANTHER" id="PTHR40094">
    <property type="entry name" value="ALPHA-2-MACROGLOBULIN HOMOLOG"/>
    <property type="match status" value="1"/>
</dbReference>
<evidence type="ECO:0000313" key="6">
    <source>
        <dbReference type="EMBL" id="PZX19485.1"/>
    </source>
</evidence>
<comment type="caution">
    <text evidence="6">The sequence shown here is derived from an EMBL/GenBank/DDBJ whole genome shotgun (WGS) entry which is preliminary data.</text>
</comment>
<sequence>MIKHFTILLMAIAAMLATPSCSCRQQKSDNVVAYHEKIVAFTSGTVSNQTAIRVIFEQSVPEAEPGKEASPSLMSISPSVNGKMYWEDNQTLVLQPEKKLPSGQHFEVSLKMAKIFPDEEGTFDFTFDVMPQNFKFEAVNLRPEVLTDLKLNLFTGKLIFADHEDATQIEKIVTVTQNGQTLDLTWEHQSIEQQHYFTAHGISRQDAAGSITIEWDGSPIDVDIKGSEEIEVPALGDFKIMNVTVEQQPTQKVIVQFSDPLLSSQSLDGLLDIENQENLRYEIDANLVTIYLNSRIQGHAQLIASPGIKNILTYEMKNRQAFDLAFEALMPQMEFIGKGTILPNSQGLILPFRTVSLRAIEVNIIKIFENNVASFLQINTMDGEDQLRRAGRLVLKKIILLDQDKTIDPTRWNTFSLDLANLIQPEPGAIYRVVLNMKKEFAIYPCEGEENEPAAEIKDEGITEGDIAYWDTPSAYSYSNWDYTEDGDYNDYDSWEDRDNPCKSMYYRNKSVSRNILASNIGLVAKGGTNKEIMVAVSDIRSTEPMANVELEILDYQNQIIGKAQSGSDGLARIDVSRKPYLLIAKKEKERGYLRLDDGSALSLSRFDISGQTIDKGLKGFIYGERGVWRPGDTLFLGFILEDKLKKIPAGHPLVFELLNPHGQMVSRQVAQINEHNHYRFIATTTETAPTGTWTCRVLVGGTSFEQPLRVETVKPNRLKIELDFGKEMIKKGESLSSTLTSKWLHGAIAQNLNANVLVTLNSTKTSFKAYPDYHFDDPTRSFQPEEINIFDGRLNDLGQANITGNLQTSEQAPGMLNAAFLTRVYEEGGDFSVDRFNIKYAPYKSFVGLRVPKGDRRGMLLTDTTHTCHVVTVDADGNAVSRRNVKYFVYKIEWRWWWESSENDLTRYSGSEYQNLITSGSFNTTNGNGKFNFSIKYPDWGRYLIRVIDTEGGHACAKTVYVDWPGWALKPSANPQDAAMLTFNADKDKYATGENVTLTFPSPGVGRALVSIESGSRVLKAWWVETQKGVTNVTFEATPDMAPNVYAHITLLQPHLQTVNNLPIRLYGVIPIMVEDPKTRLEPVIDMADELQPGKTTTIRVKESTDQKMVYTVAVVDEGLLDLTRFTTPDPWNLFYAREALGVRTWDLYDLVTGAYGGRIEKAFSIGGGDDLDGRKGGDKTNRFKPMVKFMGPFVLEKGKTGVHTFTMPQYVGSVRTMVVASHQGSYGKAEKATPVRKPVMVLATLPRVLGPGETVALPVTVFAMKDNVKNVNVKLEISGPLEIIGESSTKVAFDRPGDKVVTFNLKVKEQIGAAKVTIKASAAGDDAVDVIDIAIRNPNPPVYTFVEKTIPAGASVTLDYTLPGMAGTNHGVLEVSGIPPVDFGRRLKYLLAYPHGCVEQTTSGVFPQLFLSDVMELTPETAKRAEQNIRAGINRLKQFINSDGGFGYWPSNNSSDDWGTSYAGHFYLEAEKKGYLLPNGWKKEWVKFQKKMARQASGSNHMSHFSQAYRLYTLALAGESDLSSMNRLRNEKNLSINAKWRLAAAYALAGQQDAASKMIENISTDHESTKAVSDYTYGSPDRNDAMIIETLTLLNHHEKAMPLVVKLSKAMSSQNWMSTQTTAYGLIALSRFAGKTSGNEPLKFEWSHNGKKQGSFTVQKSVRQDSLVIGKALNGQVTVTNPSKKVIYARVTMHGVPAIGEETASESNLRMSVSYTDMDGDAIEIDQIQQGTDFKAIVRISNPGLLGAYQNLALTQIFPSGWEIRNTRLENIQSAHEGNLPTYRDYRDDRVYTYFDLDNNRTSTYVVLLNATYKGRFYLPAANCEAMYDHTVNARNTGQWVEVK</sequence>
<dbReference type="Gene3D" id="2.60.40.3710">
    <property type="match status" value="1"/>
</dbReference>
<evidence type="ECO:0000259" key="5">
    <source>
        <dbReference type="SMART" id="SM01360"/>
    </source>
</evidence>
<evidence type="ECO:0008006" key="8">
    <source>
        <dbReference type="Google" id="ProtNLM"/>
    </source>
</evidence>
<dbReference type="PANTHER" id="PTHR40094:SF1">
    <property type="entry name" value="UBIQUITIN DOMAIN-CONTAINING PROTEIN"/>
    <property type="match status" value="1"/>
</dbReference>
<dbReference type="Pfam" id="PF07703">
    <property type="entry name" value="A2M_BRD"/>
    <property type="match status" value="1"/>
</dbReference>
<organism evidence="6 7">
    <name type="scientific">Breznakibacter xylanolyticus</name>
    <dbReference type="NCBI Taxonomy" id="990"/>
    <lineage>
        <taxon>Bacteria</taxon>
        <taxon>Pseudomonadati</taxon>
        <taxon>Bacteroidota</taxon>
        <taxon>Bacteroidia</taxon>
        <taxon>Marinilabiliales</taxon>
        <taxon>Marinilabiliaceae</taxon>
        <taxon>Breznakibacter</taxon>
    </lineage>
</organism>
<dbReference type="GO" id="GO:0005615">
    <property type="term" value="C:extracellular space"/>
    <property type="evidence" value="ECO:0007669"/>
    <property type="project" value="InterPro"/>
</dbReference>
<dbReference type="InterPro" id="IPR021868">
    <property type="entry name" value="Alpha_2_Macroglob_MG3"/>
</dbReference>
<dbReference type="Gene3D" id="2.60.40.1930">
    <property type="match status" value="1"/>
</dbReference>
<dbReference type="GO" id="GO:0004866">
    <property type="term" value="F:endopeptidase inhibitor activity"/>
    <property type="evidence" value="ECO:0007669"/>
    <property type="project" value="InterPro"/>
</dbReference>
<dbReference type="Pfam" id="PF17972">
    <property type="entry name" value="bMG5"/>
    <property type="match status" value="1"/>
</dbReference>
<dbReference type="Proteomes" id="UP000249239">
    <property type="component" value="Unassembled WGS sequence"/>
</dbReference>
<dbReference type="RefSeq" id="WP_111444468.1">
    <property type="nucleotide sequence ID" value="NZ_QKZK01000004.1"/>
</dbReference>
<dbReference type="Pfam" id="PF00207">
    <property type="entry name" value="A2M"/>
    <property type="match status" value="1"/>
</dbReference>
<dbReference type="Pfam" id="PF11974">
    <property type="entry name" value="bMG3"/>
    <property type="match status" value="1"/>
</dbReference>
<feature type="chain" id="PRO_5015883946" description="Alpha-2-macroglobulin family protein" evidence="3">
    <location>
        <begin position="24"/>
        <end position="1846"/>
    </location>
</feature>
<dbReference type="Gene3D" id="1.50.10.20">
    <property type="match status" value="1"/>
</dbReference>
<dbReference type="CDD" id="cd02891">
    <property type="entry name" value="A2M_like"/>
    <property type="match status" value="1"/>
</dbReference>
<proteinExistence type="inferred from homology"/>
<reference evidence="6 7" key="1">
    <citation type="submission" date="2018-06" db="EMBL/GenBank/DDBJ databases">
        <title>Genomic Encyclopedia of Archaeal and Bacterial Type Strains, Phase II (KMG-II): from individual species to whole genera.</title>
        <authorList>
            <person name="Goeker M."/>
        </authorList>
    </citation>
    <scope>NUCLEOTIDE SEQUENCE [LARGE SCALE GENOMIC DNA]</scope>
    <source>
        <strain evidence="6 7">DSM 6779</strain>
    </source>
</reference>
<comment type="similarity">
    <text evidence="1">Belongs to the protease inhibitor I39 (alpha-2-macroglobulin) family. Bacterial alpha-2-macroglobulin subfamily.</text>
</comment>
<evidence type="ECO:0000256" key="1">
    <source>
        <dbReference type="ARBA" id="ARBA00010556"/>
    </source>
</evidence>
<dbReference type="Pfam" id="PF17962">
    <property type="entry name" value="bMG6"/>
    <property type="match status" value="1"/>
</dbReference>
<feature type="domain" description="Alpha-2-macroglobulin" evidence="5">
    <location>
        <begin position="1189"/>
        <end position="1277"/>
    </location>
</feature>
<dbReference type="InterPro" id="IPR041203">
    <property type="entry name" value="Bact_A2M_MG5"/>
</dbReference>
<name>A0A2W7NGF5_9BACT</name>
<dbReference type="OrthoDB" id="9767116at2"/>
<dbReference type="SMART" id="SM01419">
    <property type="entry name" value="Thiol-ester_cl"/>
    <property type="match status" value="1"/>
</dbReference>
<gene>
    <name evidence="6" type="ORF">LX69_00752</name>
</gene>
<dbReference type="SMART" id="SM01360">
    <property type="entry name" value="A2M"/>
    <property type="match status" value="1"/>
</dbReference>
<dbReference type="InterPro" id="IPR041246">
    <property type="entry name" value="Bact_MG10"/>
</dbReference>
<dbReference type="SMART" id="SM01359">
    <property type="entry name" value="A2M_N_2"/>
    <property type="match status" value="1"/>
</dbReference>
<protein>
    <recommendedName>
        <fullName evidence="8">Alpha-2-macroglobulin family protein</fullName>
    </recommendedName>
</protein>
<dbReference type="InterPro" id="IPR011625">
    <property type="entry name" value="A2M_N_BRD"/>
</dbReference>
<dbReference type="Pfam" id="PF07678">
    <property type="entry name" value="TED_complement"/>
    <property type="match status" value="1"/>
</dbReference>
<dbReference type="InterPro" id="IPR008930">
    <property type="entry name" value="Terpenoid_cyclase/PrenylTrfase"/>
</dbReference>
<keyword evidence="2 3" id="KW-0732">Signal</keyword>
<dbReference type="InterPro" id="IPR011626">
    <property type="entry name" value="Alpha-macroglobulin_TED"/>
</dbReference>
<evidence type="ECO:0000256" key="2">
    <source>
        <dbReference type="ARBA" id="ARBA00022729"/>
    </source>
</evidence>
<evidence type="ECO:0000256" key="3">
    <source>
        <dbReference type="SAM" id="SignalP"/>
    </source>
</evidence>
<dbReference type="Gene3D" id="2.60.40.10">
    <property type="entry name" value="Immunoglobulins"/>
    <property type="match status" value="1"/>
</dbReference>
<dbReference type="InterPro" id="IPR002890">
    <property type="entry name" value="MG2"/>
</dbReference>
<feature type="domain" description="Alpha-2-macroglobulin bait region" evidence="4">
    <location>
        <begin position="982"/>
        <end position="1124"/>
    </location>
</feature>
<dbReference type="InterPro" id="IPR001599">
    <property type="entry name" value="Macroglobln_a2"/>
</dbReference>
<keyword evidence="7" id="KW-1185">Reference proteome</keyword>
<dbReference type="InterPro" id="IPR041462">
    <property type="entry name" value="Bact_A2M_MG6"/>
</dbReference>
<dbReference type="EMBL" id="QKZK01000004">
    <property type="protein sequence ID" value="PZX19485.1"/>
    <property type="molecule type" value="Genomic_DNA"/>
</dbReference>
<evidence type="ECO:0000259" key="4">
    <source>
        <dbReference type="SMART" id="SM01359"/>
    </source>
</evidence>
<evidence type="ECO:0000313" key="7">
    <source>
        <dbReference type="Proteomes" id="UP000249239"/>
    </source>
</evidence>
<feature type="signal peptide" evidence="3">
    <location>
        <begin position="1"/>
        <end position="23"/>
    </location>
</feature>
<dbReference type="InterPro" id="IPR047565">
    <property type="entry name" value="Alpha-macroglob_thiol-ester_cl"/>
</dbReference>
<dbReference type="InterPro" id="IPR013783">
    <property type="entry name" value="Ig-like_fold"/>
</dbReference>
<dbReference type="InterPro" id="IPR051802">
    <property type="entry name" value="YfhM-like"/>
</dbReference>
<dbReference type="SUPFAM" id="SSF48239">
    <property type="entry name" value="Terpenoid cyclases/Protein prenyltransferases"/>
    <property type="match status" value="1"/>
</dbReference>